<dbReference type="KEGG" id="ster:AOA14_03650"/>
<organism evidence="7 8">
    <name type="scientific">Sphingopyxis terrae subsp. terrae NBRC 15098</name>
    <dbReference type="NCBI Taxonomy" id="1219058"/>
    <lineage>
        <taxon>Bacteria</taxon>
        <taxon>Pseudomonadati</taxon>
        <taxon>Pseudomonadota</taxon>
        <taxon>Alphaproteobacteria</taxon>
        <taxon>Sphingomonadales</taxon>
        <taxon>Sphingomonadaceae</taxon>
        <taxon>Sphingopyxis</taxon>
    </lineage>
</organism>
<dbReference type="InterPro" id="IPR050109">
    <property type="entry name" value="HTH-type_TetR-like_transc_reg"/>
</dbReference>
<keyword evidence="2 4" id="KW-0238">DNA-binding</keyword>
<feature type="DNA-binding region" description="H-T-H motif" evidence="4">
    <location>
        <begin position="49"/>
        <end position="68"/>
    </location>
</feature>
<sequence length="223" mass="25200">MESRVPMEQDPNSKAEQALPPTPKGQATRERMLDAATEVFGQRGYEATRVVDINTKAGVSHGLFYRHFKDKAEILVAVLDRMNAQLRHTSGREVGEDGAVTLAQLERRNIQFFREYSQNRKLLRVAREVAARNDEIEFREMWLKIRNRYVGRTHRWFDQLVASGEIPPLDDAAMVAAGLSALTEQLAYVEIGLAVDDPDAATIERLGRSCALIWYRTIRGATA</sequence>
<dbReference type="InterPro" id="IPR036271">
    <property type="entry name" value="Tet_transcr_reg_TetR-rel_C_sf"/>
</dbReference>
<evidence type="ECO:0000256" key="4">
    <source>
        <dbReference type="PROSITE-ProRule" id="PRU00335"/>
    </source>
</evidence>
<name>A0A142VV65_9SPHN</name>
<evidence type="ECO:0000313" key="7">
    <source>
        <dbReference type="EMBL" id="AMU93700.1"/>
    </source>
</evidence>
<dbReference type="AlphaFoldDB" id="A0A142VV65"/>
<dbReference type="PROSITE" id="PS50977">
    <property type="entry name" value="HTH_TETR_2"/>
    <property type="match status" value="1"/>
</dbReference>
<evidence type="ECO:0000313" key="8">
    <source>
        <dbReference type="Proteomes" id="UP000076234"/>
    </source>
</evidence>
<reference evidence="8" key="1">
    <citation type="submission" date="2015-11" db="EMBL/GenBank/DDBJ databases">
        <title>Complete genome sequence of a polyethylene glycol-degrading strain Sphingopyxis terrae strain 203-1 (NBRC 15098).</title>
        <authorList>
            <person name="Yoshiyuki O."/>
            <person name="Shouta N."/>
            <person name="Nagata Y."/>
            <person name="Numata M."/>
            <person name="Tsuchikane K."/>
            <person name="Hosoyama A."/>
            <person name="Yamazoe A."/>
            <person name="Tsuda M."/>
            <person name="Fujita N."/>
            <person name="Kawai F."/>
        </authorList>
    </citation>
    <scope>NUCLEOTIDE SEQUENCE [LARGE SCALE GENOMIC DNA]</scope>
    <source>
        <strain evidence="8">203-1</strain>
    </source>
</reference>
<feature type="region of interest" description="Disordered" evidence="5">
    <location>
        <begin position="1"/>
        <end position="27"/>
    </location>
</feature>
<dbReference type="RefSeq" id="WP_082819807.1">
    <property type="nucleotide sequence ID" value="NZ_CP013342.1"/>
</dbReference>
<reference evidence="7 8" key="2">
    <citation type="journal article" date="2016" name="Genome Announc.">
        <title>Complete Genome Sequence of Sphingopyxis terrae Strain 203-1 (NBRC 111660), a Polyethylene Glycol Degrader.</title>
        <authorList>
            <person name="Ohtsubo Y."/>
            <person name="Nonoyama S."/>
            <person name="Nagata Y."/>
            <person name="Numata M."/>
            <person name="Tsuchikane K."/>
            <person name="Hosoyama A."/>
            <person name="Yamazoe A."/>
            <person name="Tsuda M."/>
            <person name="Fujita N."/>
            <person name="Kawai F."/>
        </authorList>
    </citation>
    <scope>NUCLEOTIDE SEQUENCE [LARGE SCALE GENOMIC DNA]</scope>
    <source>
        <strain evidence="7 8">203-1</strain>
    </source>
</reference>
<dbReference type="PANTHER" id="PTHR30055">
    <property type="entry name" value="HTH-TYPE TRANSCRIPTIONAL REGULATOR RUTR"/>
    <property type="match status" value="1"/>
</dbReference>
<dbReference type="EMBL" id="CP013342">
    <property type="protein sequence ID" value="AMU93700.1"/>
    <property type="molecule type" value="Genomic_DNA"/>
</dbReference>
<keyword evidence="1" id="KW-0805">Transcription regulation</keyword>
<evidence type="ECO:0000256" key="1">
    <source>
        <dbReference type="ARBA" id="ARBA00023015"/>
    </source>
</evidence>
<dbReference type="InterPro" id="IPR009057">
    <property type="entry name" value="Homeodomain-like_sf"/>
</dbReference>
<dbReference type="InterPro" id="IPR001647">
    <property type="entry name" value="HTH_TetR"/>
</dbReference>
<protein>
    <recommendedName>
        <fullName evidence="6">HTH tetR-type domain-containing protein</fullName>
    </recommendedName>
</protein>
<dbReference type="SUPFAM" id="SSF46689">
    <property type="entry name" value="Homeodomain-like"/>
    <property type="match status" value="1"/>
</dbReference>
<proteinExistence type="predicted"/>
<dbReference type="SUPFAM" id="SSF48498">
    <property type="entry name" value="Tetracyclin repressor-like, C-terminal domain"/>
    <property type="match status" value="1"/>
</dbReference>
<evidence type="ECO:0000259" key="6">
    <source>
        <dbReference type="PROSITE" id="PS50977"/>
    </source>
</evidence>
<dbReference type="PRINTS" id="PR00455">
    <property type="entry name" value="HTHTETR"/>
</dbReference>
<feature type="compositionally biased region" description="Basic and acidic residues" evidence="5">
    <location>
        <begin position="1"/>
        <end position="13"/>
    </location>
</feature>
<accession>A0A142VV65</accession>
<feature type="domain" description="HTH tetR-type" evidence="6">
    <location>
        <begin position="26"/>
        <end position="86"/>
    </location>
</feature>
<dbReference type="GO" id="GO:0000976">
    <property type="term" value="F:transcription cis-regulatory region binding"/>
    <property type="evidence" value="ECO:0007669"/>
    <property type="project" value="TreeGrafter"/>
</dbReference>
<keyword evidence="3" id="KW-0804">Transcription</keyword>
<dbReference type="GO" id="GO:0003700">
    <property type="term" value="F:DNA-binding transcription factor activity"/>
    <property type="evidence" value="ECO:0007669"/>
    <property type="project" value="TreeGrafter"/>
</dbReference>
<dbReference type="Gene3D" id="1.10.357.10">
    <property type="entry name" value="Tetracycline Repressor, domain 2"/>
    <property type="match status" value="1"/>
</dbReference>
<gene>
    <name evidence="7" type="ORF">AOA14_03650</name>
</gene>
<dbReference type="Pfam" id="PF00440">
    <property type="entry name" value="TetR_N"/>
    <property type="match status" value="1"/>
</dbReference>
<dbReference type="STRING" id="1219058.AOA14_03650"/>
<dbReference type="Gene3D" id="1.10.10.60">
    <property type="entry name" value="Homeodomain-like"/>
    <property type="match status" value="1"/>
</dbReference>
<evidence type="ECO:0000256" key="5">
    <source>
        <dbReference type="SAM" id="MobiDB-lite"/>
    </source>
</evidence>
<dbReference type="PANTHER" id="PTHR30055:SF234">
    <property type="entry name" value="HTH-TYPE TRANSCRIPTIONAL REGULATOR BETI"/>
    <property type="match status" value="1"/>
</dbReference>
<dbReference type="Proteomes" id="UP000076234">
    <property type="component" value="Chromosome"/>
</dbReference>
<evidence type="ECO:0000256" key="2">
    <source>
        <dbReference type="ARBA" id="ARBA00023125"/>
    </source>
</evidence>
<evidence type="ECO:0000256" key="3">
    <source>
        <dbReference type="ARBA" id="ARBA00023163"/>
    </source>
</evidence>